<accession>A0A8K0IMQ6</accession>
<comment type="caution">
    <text evidence="5">The sequence shown here is derived from an EMBL/GenBank/DDBJ whole genome shotgun (WGS) entry which is preliminary data.</text>
</comment>
<organism evidence="5 6">
    <name type="scientific">Cocos nucifera</name>
    <name type="common">Coconut palm</name>
    <dbReference type="NCBI Taxonomy" id="13894"/>
    <lineage>
        <taxon>Eukaryota</taxon>
        <taxon>Viridiplantae</taxon>
        <taxon>Streptophyta</taxon>
        <taxon>Embryophyta</taxon>
        <taxon>Tracheophyta</taxon>
        <taxon>Spermatophyta</taxon>
        <taxon>Magnoliopsida</taxon>
        <taxon>Liliopsida</taxon>
        <taxon>Arecaceae</taxon>
        <taxon>Arecoideae</taxon>
        <taxon>Cocoseae</taxon>
        <taxon>Attaleinae</taxon>
        <taxon>Cocos</taxon>
    </lineage>
</organism>
<dbReference type="SUPFAM" id="SSF51197">
    <property type="entry name" value="Clavaminate synthase-like"/>
    <property type="match status" value="1"/>
</dbReference>
<keyword evidence="6" id="KW-1185">Reference proteome</keyword>
<protein>
    <submittedName>
        <fullName evidence="5">1-aminocyclopropane-1-carboxylate oxidase</fullName>
    </submittedName>
</protein>
<evidence type="ECO:0000313" key="6">
    <source>
        <dbReference type="Proteomes" id="UP000797356"/>
    </source>
</evidence>
<keyword evidence="2" id="KW-0560">Oxidoreductase</keyword>
<name>A0A8K0IMQ6_COCNU</name>
<dbReference type="OrthoDB" id="288590at2759"/>
<evidence type="ECO:0000256" key="2">
    <source>
        <dbReference type="ARBA" id="ARBA00023002"/>
    </source>
</evidence>
<dbReference type="EMBL" id="CM017881">
    <property type="protein sequence ID" value="KAG1362564.1"/>
    <property type="molecule type" value="Genomic_DNA"/>
</dbReference>
<evidence type="ECO:0000259" key="4">
    <source>
        <dbReference type="Pfam" id="PF14226"/>
    </source>
</evidence>
<dbReference type="PANTHER" id="PTHR10209">
    <property type="entry name" value="OXIDOREDUCTASE, 2OG-FE II OXYGENASE FAMILY PROTEIN"/>
    <property type="match status" value="1"/>
</dbReference>
<reference evidence="5" key="2">
    <citation type="submission" date="2019-07" db="EMBL/GenBank/DDBJ databases">
        <authorList>
            <person name="Yang Y."/>
            <person name="Bocs S."/>
            <person name="Baudouin L."/>
        </authorList>
    </citation>
    <scope>NUCLEOTIDE SEQUENCE</scope>
    <source>
        <tissue evidence="5">Spear leaf of Hainan Tall coconut</tissue>
    </source>
</reference>
<dbReference type="AlphaFoldDB" id="A0A8K0IMQ6"/>
<dbReference type="InterPro" id="IPR027443">
    <property type="entry name" value="IPNS-like_sf"/>
</dbReference>
<feature type="domain" description="Non-haem dioxygenase N-terminal" evidence="4">
    <location>
        <begin position="63"/>
        <end position="163"/>
    </location>
</feature>
<dbReference type="GO" id="GO:0046872">
    <property type="term" value="F:metal ion binding"/>
    <property type="evidence" value="ECO:0007669"/>
    <property type="project" value="UniProtKB-KW"/>
</dbReference>
<evidence type="ECO:0000256" key="1">
    <source>
        <dbReference type="ARBA" id="ARBA00022723"/>
    </source>
</evidence>
<dbReference type="PANTHER" id="PTHR10209:SF859">
    <property type="entry name" value="OS03G0690500 PROTEIN"/>
    <property type="match status" value="1"/>
</dbReference>
<reference evidence="5" key="1">
    <citation type="journal article" date="2017" name="Gigascience">
        <title>The genome draft of coconut (Cocos nucifera).</title>
        <authorList>
            <person name="Xiao Y."/>
            <person name="Xu P."/>
            <person name="Fan H."/>
            <person name="Baudouin L."/>
            <person name="Xia W."/>
            <person name="Bocs S."/>
            <person name="Xu J."/>
            <person name="Li Q."/>
            <person name="Guo A."/>
            <person name="Zhou L."/>
            <person name="Li J."/>
            <person name="Wu Y."/>
            <person name="Ma Z."/>
            <person name="Armero A."/>
            <person name="Issali A.E."/>
            <person name="Liu N."/>
            <person name="Peng M."/>
            <person name="Yang Y."/>
        </authorList>
    </citation>
    <scope>NUCLEOTIDE SEQUENCE</scope>
    <source>
        <tissue evidence="5">Spear leaf of Hainan Tall coconut</tissue>
    </source>
</reference>
<dbReference type="Pfam" id="PF14226">
    <property type="entry name" value="DIOX_N"/>
    <property type="match status" value="1"/>
</dbReference>
<evidence type="ECO:0000256" key="3">
    <source>
        <dbReference type="ARBA" id="ARBA00023004"/>
    </source>
</evidence>
<dbReference type="InterPro" id="IPR026992">
    <property type="entry name" value="DIOX_N"/>
</dbReference>
<sequence>MATMSIDYDRTGSIKAFDETKAGVKGLVDAGISKIPPFFVQPPDHSDDINPSDSDGATARLQIPVIDLRDAESDSSRRKEVVGEVKRASETLGFFQVVNNGIPAAVLDEMLAGVRKFNEAAAEVKREYYTRDSAKKVRFNSNFDLYQAPAANWRDTMFCVMAPEPPRPEELPLACR</sequence>
<keyword evidence="3" id="KW-0408">Iron</keyword>
<keyword evidence="1" id="KW-0479">Metal-binding</keyword>
<dbReference type="Gene3D" id="2.60.120.330">
    <property type="entry name" value="B-lactam Antibiotic, Isopenicillin N Synthase, Chain"/>
    <property type="match status" value="1"/>
</dbReference>
<dbReference type="GO" id="GO:0016491">
    <property type="term" value="F:oxidoreductase activity"/>
    <property type="evidence" value="ECO:0007669"/>
    <property type="project" value="UniProtKB-KW"/>
</dbReference>
<gene>
    <name evidence="5" type="ORF">COCNU_10G007830</name>
</gene>
<dbReference type="Proteomes" id="UP000797356">
    <property type="component" value="Chromosome 10"/>
</dbReference>
<proteinExistence type="predicted"/>
<evidence type="ECO:0000313" key="5">
    <source>
        <dbReference type="EMBL" id="KAG1362564.1"/>
    </source>
</evidence>